<reference evidence="7" key="1">
    <citation type="journal article" date="2005" name="Nature">
        <title>The genome of the protist parasite Entamoeba histolytica.</title>
        <authorList>
            <person name="Loftus B."/>
            <person name="Anderson I."/>
            <person name="Davies R."/>
            <person name="Alsmark U.C."/>
            <person name="Samuelson J."/>
            <person name="Amedeo P."/>
            <person name="Roncaglia P."/>
            <person name="Berriman M."/>
            <person name="Hirt R.P."/>
            <person name="Mann B.J."/>
            <person name="Nozaki T."/>
            <person name="Suh B."/>
            <person name="Pop M."/>
            <person name="Duchene M."/>
            <person name="Ackers J."/>
            <person name="Tannich E."/>
            <person name="Leippe M."/>
            <person name="Hofer M."/>
            <person name="Bruchhaus I."/>
            <person name="Willhoeft U."/>
            <person name="Bhattacharya A."/>
            <person name="Chillingworth T."/>
            <person name="Churcher C."/>
            <person name="Hance Z."/>
            <person name="Harris B."/>
            <person name="Harris D."/>
            <person name="Jagels K."/>
            <person name="Moule S."/>
            <person name="Mungall K."/>
            <person name="Ormond D."/>
            <person name="Squares R."/>
            <person name="Whitehead S."/>
            <person name="Quail M.A."/>
            <person name="Rabbinowitsch E."/>
            <person name="Norbertczak H."/>
            <person name="Price C."/>
            <person name="Wang Z."/>
            <person name="Guillen N."/>
            <person name="Gilchrist C."/>
            <person name="Stroup S.E."/>
            <person name="Bhattacharya S."/>
            <person name="Lohia A."/>
            <person name="Foster P.G."/>
            <person name="Sicheritz-Ponten T."/>
            <person name="Weber C."/>
            <person name="Singh U."/>
            <person name="Mukherjee C."/>
            <person name="El-Sayed N.M."/>
            <person name="Petri W.A.Jr."/>
            <person name="Clark C.G."/>
            <person name="Embley T.M."/>
            <person name="Barrell B."/>
            <person name="Fraser C.M."/>
            <person name="Hall N."/>
        </authorList>
    </citation>
    <scope>NUCLEOTIDE SEQUENCE [LARGE SCALE GENOMIC DNA]</scope>
    <source>
        <strain evidence="7">HM-1:IMSS</strain>
    </source>
</reference>
<proteinExistence type="inferred from homology"/>
<dbReference type="GO" id="GO:0005829">
    <property type="term" value="C:cytosol"/>
    <property type="evidence" value="ECO:0007669"/>
    <property type="project" value="GOC"/>
</dbReference>
<evidence type="ECO:0000256" key="4">
    <source>
        <dbReference type="ARBA" id="ARBA00022927"/>
    </source>
</evidence>
<evidence type="ECO:0000256" key="2">
    <source>
        <dbReference type="ARBA" id="ARBA00017767"/>
    </source>
</evidence>
<evidence type="ECO:0000259" key="6">
    <source>
        <dbReference type="Pfam" id="PF12850"/>
    </source>
</evidence>
<dbReference type="PDBsum" id="5XCH"/>
<keyword evidence="3" id="KW-0813">Transport</keyword>
<evidence type="ECO:0000313" key="7">
    <source>
        <dbReference type="EMBL" id="EAL47551.2"/>
    </source>
</evidence>
<name>A0A8U0WPU6_ENTH1</name>
<dbReference type="Pfam" id="PF12850">
    <property type="entry name" value="Metallophos_2"/>
    <property type="match status" value="1"/>
</dbReference>
<protein>
    <recommendedName>
        <fullName evidence="2 5">Vacuolar protein sorting-associated protein 29</fullName>
    </recommendedName>
</protein>
<organism evidence="7 8">
    <name type="scientific">Entamoeba histolytica (strain ATCC 30459 / HM-1:IMSS / ABRM)</name>
    <dbReference type="NCBI Taxonomy" id="294381"/>
    <lineage>
        <taxon>Eukaryota</taxon>
        <taxon>Amoebozoa</taxon>
        <taxon>Evosea</taxon>
        <taxon>Archamoebae</taxon>
        <taxon>Mastigamoebida</taxon>
        <taxon>Entamoebidae</taxon>
        <taxon>Entamoeba</taxon>
    </lineage>
</organism>
<dbReference type="InterPro" id="IPR029052">
    <property type="entry name" value="Metallo-depent_PP-like"/>
</dbReference>
<dbReference type="GeneID" id="3407244"/>
<dbReference type="EMBL" id="DS571233">
    <property type="protein sequence ID" value="EAL47551.2"/>
    <property type="molecule type" value="Genomic_DNA"/>
</dbReference>
<evidence type="ECO:0000313" key="8">
    <source>
        <dbReference type="Proteomes" id="UP000001926"/>
    </source>
</evidence>
<dbReference type="InterPro" id="IPR024654">
    <property type="entry name" value="Calcineurin-like_PHP_lpxH"/>
</dbReference>
<dbReference type="AlphaFoldDB" id="A0A8U0WPU6"/>
<keyword evidence="8" id="KW-1185">Reference proteome</keyword>
<dbReference type="GO" id="GO:0005768">
    <property type="term" value="C:endosome"/>
    <property type="evidence" value="ECO:0000318"/>
    <property type="project" value="GO_Central"/>
</dbReference>
<dbReference type="GO" id="GO:0006886">
    <property type="term" value="P:intracellular protein transport"/>
    <property type="evidence" value="ECO:0000318"/>
    <property type="project" value="GO_Central"/>
</dbReference>
<dbReference type="PDBsum" id="5XCK"/>
<dbReference type="Proteomes" id="UP000001926">
    <property type="component" value="Partially assembled WGS sequence"/>
</dbReference>
<dbReference type="SMR" id="A0A8U0WPU6"/>
<evidence type="ECO:0000256" key="3">
    <source>
        <dbReference type="ARBA" id="ARBA00022448"/>
    </source>
</evidence>
<dbReference type="PANTHER" id="PTHR11124">
    <property type="entry name" value="VACUOLAR SORTING PROTEIN VPS29"/>
    <property type="match status" value="1"/>
</dbReference>
<feature type="domain" description="Calcineurin-like phosphoesterase" evidence="6">
    <location>
        <begin position="1"/>
        <end position="157"/>
    </location>
</feature>
<dbReference type="KEGG" id="ehi:EHI_025270"/>
<evidence type="ECO:0000256" key="1">
    <source>
        <dbReference type="ARBA" id="ARBA00005945"/>
    </source>
</evidence>
<dbReference type="PDBsum" id="5XCJ"/>
<dbReference type="OrthoDB" id="10258130at2759"/>
<dbReference type="HOGENOM" id="CLU_063749_0_1_1"/>
<gene>
    <name evidence="7" type="ORF">EHI_025270</name>
</gene>
<dbReference type="CDD" id="cd07394">
    <property type="entry name" value="MPP_Vps29"/>
    <property type="match status" value="1"/>
</dbReference>
<dbReference type="Gene3D" id="3.60.21.10">
    <property type="match status" value="1"/>
</dbReference>
<dbReference type="PDBsum" id="5XCE"/>
<dbReference type="GO" id="GO:0030904">
    <property type="term" value="C:retromer complex"/>
    <property type="evidence" value="ECO:0000318"/>
    <property type="project" value="GO_Central"/>
</dbReference>
<keyword evidence="4" id="KW-0653">Protein transport</keyword>
<comment type="similarity">
    <text evidence="1 5">Belongs to the VPS29 family.</text>
</comment>
<dbReference type="OMA" id="VRGNMDY"/>
<sequence length="185" mass="20781">MLVLVIGDFHVPHRSAAIPQVFLDRLNTGRIQTVLCTGNLCGKETYDILRTLAREVHVVKGDFDEMQGLNETEVIKIGNFKIGLMHGHQVIPWGDREALAIYQRQLDVDILITGHTHKLETKEVGGKYFLNPGSATGAYSPLVDNPVPSFMLLEINDSELTIYEYTLVDGSVKCERVDFNKKQQQ</sequence>
<dbReference type="InterPro" id="IPR028661">
    <property type="entry name" value="Vps29"/>
</dbReference>
<dbReference type="NCBIfam" id="TIGR00040">
    <property type="entry name" value="yfcE"/>
    <property type="match status" value="1"/>
</dbReference>
<dbReference type="GO" id="GO:0042147">
    <property type="term" value="P:retrograde transport, endosome to Golgi"/>
    <property type="evidence" value="ECO:0000318"/>
    <property type="project" value="GO_Central"/>
</dbReference>
<dbReference type="FunFam" id="3.60.21.10:FF:000015">
    <property type="entry name" value="Vacuolar protein sorting-associated protein 29"/>
    <property type="match status" value="1"/>
</dbReference>
<dbReference type="RefSeq" id="XP_652937.2">
    <property type="nucleotide sequence ID" value="XM_647845.2"/>
</dbReference>
<dbReference type="SUPFAM" id="SSF56300">
    <property type="entry name" value="Metallo-dependent phosphatases"/>
    <property type="match status" value="1"/>
</dbReference>
<accession>A0A8U0WPU6</accession>
<evidence type="ECO:0000256" key="5">
    <source>
        <dbReference type="RuleBase" id="RU362040"/>
    </source>
</evidence>
<reference evidence="7" key="2">
    <citation type="submission" date="2007-03" db="EMBL/GenBank/DDBJ databases">
        <authorList>
            <person name="Lorenzi H."/>
            <person name="Amedeo P."/>
            <person name="Inman J."/>
            <person name="Schobel S."/>
            <person name="Caler E."/>
        </authorList>
    </citation>
    <scope>GENOME REANNOTATION</scope>
    <source>
        <strain evidence="7">HM-1:IMSS</strain>
    </source>
</reference>
<dbReference type="InterPro" id="IPR000979">
    <property type="entry name" value="Phosphodiesterase_MJ0936/Vps29"/>
</dbReference>